<proteinExistence type="predicted"/>
<evidence type="ECO:0000313" key="2">
    <source>
        <dbReference type="EMBL" id="KKS82935.1"/>
    </source>
</evidence>
<accession>A0A0G1CB94</accession>
<feature type="domain" description="Mannosylglycerate hydrolase MGH1-like glycoside hydrolase" evidence="1">
    <location>
        <begin position="163"/>
        <end position="360"/>
    </location>
</feature>
<dbReference type="EMBL" id="LCFA01000003">
    <property type="protein sequence ID" value="KKS82935.1"/>
    <property type="molecule type" value="Genomic_DNA"/>
</dbReference>
<gene>
    <name evidence="2" type="ORF">UV58_C0003G0009</name>
</gene>
<dbReference type="Proteomes" id="UP000034810">
    <property type="component" value="Unassembled WGS sequence"/>
</dbReference>
<sequence>MSMKNFTMNSAQNKIAIKNIKPKLEENIEILRDPELGYIRAGLPRFAALFGRDSCIVSWQLIDYDATIARRTIELLAELQGKKINNASEEEPGKIIHEWHPNPSEYKSLQWPLPYYGSVDSTPLFIYLYGLYYEKSVDTEWLAKYWPHIVSALEWCENYGDFDGDALLEYERKNPAGLLHQGWKDSRMDHLGLKPPVELIEAQGYYYAALREAAELALMLKNEFLEKKLNARAKKLKEAVIKEFWLPEKNLFAFALSESKFPDERVSSNPGHLLFSGVLDDEDDKIKAVVDRLFQKDMWTPYGIRTHAESNPDFNPMSYHLGSIWPHDNWIIAQGLKKYGYVREYKKVKMALLDAYQAIGEIPELYAVIEGKIEKIPVACSPQAWASGALLNFILEK</sequence>
<name>A0A0G1CB94_9BACT</name>
<protein>
    <submittedName>
        <fullName evidence="2">Amylo-alpha-1,6-glucosidase</fullName>
    </submittedName>
</protein>
<dbReference type="Gene3D" id="1.50.10.10">
    <property type="match status" value="1"/>
</dbReference>
<organism evidence="2 3">
    <name type="scientific">Candidatus Wolfebacteria bacterium GW2011_GWC1_43_10</name>
    <dbReference type="NCBI Taxonomy" id="1619011"/>
    <lineage>
        <taxon>Bacteria</taxon>
        <taxon>Candidatus Wolfeibacteriota</taxon>
    </lineage>
</organism>
<dbReference type="AlphaFoldDB" id="A0A0G1CB94"/>
<dbReference type="Pfam" id="PF22422">
    <property type="entry name" value="MGH1-like_GH"/>
    <property type="match status" value="1"/>
</dbReference>
<comment type="caution">
    <text evidence="2">The sequence shown here is derived from an EMBL/GenBank/DDBJ whole genome shotgun (WGS) entry which is preliminary data.</text>
</comment>
<dbReference type="InterPro" id="IPR054491">
    <property type="entry name" value="MGH1-like_GH"/>
</dbReference>
<evidence type="ECO:0000313" key="3">
    <source>
        <dbReference type="Proteomes" id="UP000034810"/>
    </source>
</evidence>
<dbReference type="InterPro" id="IPR008928">
    <property type="entry name" value="6-hairpin_glycosidase_sf"/>
</dbReference>
<evidence type="ECO:0000259" key="1">
    <source>
        <dbReference type="Pfam" id="PF22422"/>
    </source>
</evidence>
<dbReference type="SUPFAM" id="SSF48208">
    <property type="entry name" value="Six-hairpin glycosidases"/>
    <property type="match status" value="1"/>
</dbReference>
<dbReference type="GO" id="GO:0005975">
    <property type="term" value="P:carbohydrate metabolic process"/>
    <property type="evidence" value="ECO:0007669"/>
    <property type="project" value="InterPro"/>
</dbReference>
<dbReference type="InterPro" id="IPR012341">
    <property type="entry name" value="6hp_glycosidase-like_sf"/>
</dbReference>
<reference evidence="2 3" key="1">
    <citation type="journal article" date="2015" name="Nature">
        <title>rRNA introns, odd ribosomes, and small enigmatic genomes across a large radiation of phyla.</title>
        <authorList>
            <person name="Brown C.T."/>
            <person name="Hug L.A."/>
            <person name="Thomas B.C."/>
            <person name="Sharon I."/>
            <person name="Castelle C.J."/>
            <person name="Singh A."/>
            <person name="Wilkins M.J."/>
            <person name="Williams K.H."/>
            <person name="Banfield J.F."/>
        </authorList>
    </citation>
    <scope>NUCLEOTIDE SEQUENCE [LARGE SCALE GENOMIC DNA]</scope>
</reference>